<evidence type="ECO:0000313" key="2">
    <source>
        <dbReference type="EMBL" id="CAF1000638.1"/>
    </source>
</evidence>
<keyword evidence="1" id="KW-0175">Coiled coil</keyword>
<dbReference type="OrthoDB" id="10154975at2759"/>
<evidence type="ECO:0000313" key="3">
    <source>
        <dbReference type="Proteomes" id="UP000663879"/>
    </source>
</evidence>
<comment type="caution">
    <text evidence="2">The sequence shown here is derived from an EMBL/GenBank/DDBJ whole genome shotgun (WGS) entry which is preliminary data.</text>
</comment>
<reference evidence="2" key="1">
    <citation type="submission" date="2021-02" db="EMBL/GenBank/DDBJ databases">
        <authorList>
            <person name="Nowell W R."/>
        </authorList>
    </citation>
    <scope>NUCLEOTIDE SEQUENCE</scope>
    <source>
        <strain evidence="2">Ploen Becks lab</strain>
    </source>
</reference>
<sequence>MSGRDSSTRMIQRLPENFDKEGIETIKNLAKRLEAYAIHLEDERNKDALKLNKKNEDLVACESALEKSKNEVKSINELNIKLDSDKEVLKQKYNKSKDALNEKMKSY</sequence>
<name>A0A814GTW7_9BILA</name>
<keyword evidence="3" id="KW-1185">Reference proteome</keyword>
<proteinExistence type="predicted"/>
<evidence type="ECO:0000256" key="1">
    <source>
        <dbReference type="SAM" id="Coils"/>
    </source>
</evidence>
<dbReference type="AlphaFoldDB" id="A0A814GTW7"/>
<gene>
    <name evidence="2" type="ORF">OXX778_LOCUS16387</name>
</gene>
<organism evidence="2 3">
    <name type="scientific">Brachionus calyciflorus</name>
    <dbReference type="NCBI Taxonomy" id="104777"/>
    <lineage>
        <taxon>Eukaryota</taxon>
        <taxon>Metazoa</taxon>
        <taxon>Spiralia</taxon>
        <taxon>Gnathifera</taxon>
        <taxon>Rotifera</taxon>
        <taxon>Eurotatoria</taxon>
        <taxon>Monogononta</taxon>
        <taxon>Pseudotrocha</taxon>
        <taxon>Ploima</taxon>
        <taxon>Brachionidae</taxon>
        <taxon>Brachionus</taxon>
    </lineage>
</organism>
<dbReference type="Proteomes" id="UP000663879">
    <property type="component" value="Unassembled WGS sequence"/>
</dbReference>
<dbReference type="EMBL" id="CAJNOC010003858">
    <property type="protein sequence ID" value="CAF1000638.1"/>
    <property type="molecule type" value="Genomic_DNA"/>
</dbReference>
<feature type="coiled-coil region" evidence="1">
    <location>
        <begin position="23"/>
        <end position="71"/>
    </location>
</feature>
<accession>A0A814GTW7</accession>
<protein>
    <submittedName>
        <fullName evidence="2">Uncharacterized protein</fullName>
    </submittedName>
</protein>